<dbReference type="InterPro" id="IPR006224">
    <property type="entry name" value="PsdUridine_synth_RluA-like_CS"/>
</dbReference>
<dbReference type="Pfam" id="PF00849">
    <property type="entry name" value="PseudoU_synth_2"/>
    <property type="match status" value="1"/>
</dbReference>
<keyword evidence="2 4" id="KW-0413">Isomerase</keyword>
<organism evidence="4">
    <name type="scientific">Deinococcus sonorensis KR-87</name>
    <dbReference type="NCBI Taxonomy" id="694439"/>
    <lineage>
        <taxon>Bacteria</taxon>
        <taxon>Thermotogati</taxon>
        <taxon>Deinococcota</taxon>
        <taxon>Deinococci</taxon>
        <taxon>Deinococcales</taxon>
        <taxon>Deinococcaceae</taxon>
        <taxon>Deinococcus</taxon>
    </lineage>
</organism>
<dbReference type="GO" id="GO:0140098">
    <property type="term" value="F:catalytic activity, acting on RNA"/>
    <property type="evidence" value="ECO:0007669"/>
    <property type="project" value="UniProtKB-ARBA"/>
</dbReference>
<comment type="catalytic activity">
    <reaction evidence="2">
        <text>a uridine in RNA = a pseudouridine in RNA</text>
        <dbReference type="Rhea" id="RHEA:48348"/>
        <dbReference type="Rhea" id="RHEA-COMP:12068"/>
        <dbReference type="Rhea" id="RHEA-COMP:12069"/>
        <dbReference type="ChEBI" id="CHEBI:65314"/>
        <dbReference type="ChEBI" id="CHEBI:65315"/>
    </reaction>
</comment>
<protein>
    <recommendedName>
        <fullName evidence="2">Pseudouridine synthase</fullName>
        <ecNumber evidence="2">5.4.99.-</ecNumber>
    </recommendedName>
</protein>
<evidence type="ECO:0000259" key="3">
    <source>
        <dbReference type="Pfam" id="PF00849"/>
    </source>
</evidence>
<dbReference type="InterPro" id="IPR050188">
    <property type="entry name" value="RluA_PseudoU_synthase"/>
</dbReference>
<dbReference type="PROSITE" id="PS01129">
    <property type="entry name" value="PSI_RLU"/>
    <property type="match status" value="1"/>
</dbReference>
<accession>A0AAU7U7Q9</accession>
<evidence type="ECO:0000256" key="1">
    <source>
        <dbReference type="ARBA" id="ARBA00010876"/>
    </source>
</evidence>
<evidence type="ECO:0000313" key="4">
    <source>
        <dbReference type="EMBL" id="XBV84499.1"/>
    </source>
</evidence>
<dbReference type="NCBIfam" id="TIGR00005">
    <property type="entry name" value="rluA_subfam"/>
    <property type="match status" value="1"/>
</dbReference>
<dbReference type="EC" id="5.4.99.-" evidence="2"/>
<dbReference type="GO" id="GO:0000455">
    <property type="term" value="P:enzyme-directed rRNA pseudouridine synthesis"/>
    <property type="evidence" value="ECO:0007669"/>
    <property type="project" value="TreeGrafter"/>
</dbReference>
<dbReference type="PANTHER" id="PTHR21600:SF88">
    <property type="entry name" value="RNA PSEUDOURIDINE SYNTHASE 5"/>
    <property type="match status" value="1"/>
</dbReference>
<dbReference type="InterPro" id="IPR006225">
    <property type="entry name" value="PsdUridine_synth_RluC/D"/>
</dbReference>
<dbReference type="GO" id="GO:0009982">
    <property type="term" value="F:pseudouridine synthase activity"/>
    <property type="evidence" value="ECO:0007669"/>
    <property type="project" value="InterPro"/>
</dbReference>
<sequence>MSLNGGYTYREQLEPKAQGQTVLSYLSARHRHSSAEVWQARLQAGEVQLDGQPASGGERLQAGQWLVWQRPPWAEPATPQTYQVLHLDDALLAVNKPSGLPTLPGGGFLQHTLLWLVQQDYPHAAPLHRLGRATSGLVLFARSSKAARPMLQAWREHKVQKRYRALASGVVAQDRATITTPIGPVPHPRLGTIHAASPRGKPAHSVAQVLERRADSTLLQVDIQTGRPHQIRIHLASLGHPLVGDPLYGPGGLPLEQPGLPGDGGYLLHAERLRFRHPLSGAATDLHAPPPPALEATGP</sequence>
<name>A0AAU7U7Q9_9DEIO</name>
<dbReference type="KEGG" id="dsc:ABOD76_13740"/>
<dbReference type="Gene3D" id="3.30.2350.10">
    <property type="entry name" value="Pseudouridine synthase"/>
    <property type="match status" value="1"/>
</dbReference>
<dbReference type="PANTHER" id="PTHR21600">
    <property type="entry name" value="MITOCHONDRIAL RNA PSEUDOURIDINE SYNTHASE"/>
    <property type="match status" value="1"/>
</dbReference>
<dbReference type="CDD" id="cd02869">
    <property type="entry name" value="PseudoU_synth_RluA_like"/>
    <property type="match status" value="1"/>
</dbReference>
<dbReference type="AlphaFoldDB" id="A0AAU7U7Q9"/>
<comment type="function">
    <text evidence="2">Responsible for synthesis of pseudouridine from uracil.</text>
</comment>
<reference evidence="4" key="1">
    <citation type="submission" date="2024-06" db="EMBL/GenBank/DDBJ databases">
        <title>Draft Genome Sequence of Deinococcus sonorensis Type Strain KR-87, a Biofilm Producing Representative of the Genus Deinococcus.</title>
        <authorList>
            <person name="Boren L.S."/>
            <person name="Grosso R.A."/>
            <person name="Hugenberg-Cox A.N."/>
            <person name="Hill J.T.E."/>
            <person name="Albert C.M."/>
            <person name="Tuohy J.M."/>
        </authorList>
    </citation>
    <scope>NUCLEOTIDE SEQUENCE</scope>
    <source>
        <strain evidence="4">KR-87</strain>
    </source>
</reference>
<dbReference type="InterPro" id="IPR006145">
    <property type="entry name" value="PsdUridine_synth_RsuA/RluA"/>
</dbReference>
<dbReference type="RefSeq" id="WP_350242536.1">
    <property type="nucleotide sequence ID" value="NZ_CP158299.1"/>
</dbReference>
<proteinExistence type="inferred from homology"/>
<comment type="similarity">
    <text evidence="1 2">Belongs to the pseudouridine synthase RluA family.</text>
</comment>
<feature type="domain" description="Pseudouridine synthase RsuA/RluA-like" evidence="3">
    <location>
        <begin position="91"/>
        <end position="237"/>
    </location>
</feature>
<dbReference type="InterPro" id="IPR020103">
    <property type="entry name" value="PsdUridine_synth_cat_dom_sf"/>
</dbReference>
<evidence type="ECO:0000256" key="2">
    <source>
        <dbReference type="RuleBase" id="RU362028"/>
    </source>
</evidence>
<dbReference type="GO" id="GO:0003723">
    <property type="term" value="F:RNA binding"/>
    <property type="evidence" value="ECO:0007669"/>
    <property type="project" value="InterPro"/>
</dbReference>
<dbReference type="EMBL" id="CP158299">
    <property type="protein sequence ID" value="XBV84499.1"/>
    <property type="molecule type" value="Genomic_DNA"/>
</dbReference>
<gene>
    <name evidence="4" type="ORF">ABOD76_13740</name>
</gene>
<dbReference type="SUPFAM" id="SSF55120">
    <property type="entry name" value="Pseudouridine synthase"/>
    <property type="match status" value="1"/>
</dbReference>